<dbReference type="InterPro" id="IPR029045">
    <property type="entry name" value="ClpP/crotonase-like_dom_sf"/>
</dbReference>
<gene>
    <name evidence="2" type="ORF">CLV32_3523</name>
</gene>
<dbReference type="Proteomes" id="UP000295499">
    <property type="component" value="Unassembled WGS sequence"/>
</dbReference>
<dbReference type="PANTHER" id="PTHR11261:SF3">
    <property type="entry name" value="RETINOL-BINDING PROTEIN 3"/>
    <property type="match status" value="1"/>
</dbReference>
<dbReference type="InterPro" id="IPR005151">
    <property type="entry name" value="Tail-specific_protease"/>
</dbReference>
<proteinExistence type="predicted"/>
<dbReference type="AlphaFoldDB" id="A0A4R6IGM6"/>
<evidence type="ECO:0000313" key="3">
    <source>
        <dbReference type="Proteomes" id="UP000295499"/>
    </source>
</evidence>
<dbReference type="SUPFAM" id="SSF52096">
    <property type="entry name" value="ClpP/crotonase"/>
    <property type="match status" value="1"/>
</dbReference>
<dbReference type="GO" id="GO:0008236">
    <property type="term" value="F:serine-type peptidase activity"/>
    <property type="evidence" value="ECO:0007669"/>
    <property type="project" value="InterPro"/>
</dbReference>
<dbReference type="PANTHER" id="PTHR11261">
    <property type="entry name" value="INTERPHOTORECEPTOR RETINOID-BINDING PROTEIN"/>
    <property type="match status" value="1"/>
</dbReference>
<accession>A0A4R6IGM6</accession>
<dbReference type="RefSeq" id="WP_133557746.1">
    <property type="nucleotide sequence ID" value="NZ_SNWM01000004.1"/>
</dbReference>
<dbReference type="GO" id="GO:0006508">
    <property type="term" value="P:proteolysis"/>
    <property type="evidence" value="ECO:0007669"/>
    <property type="project" value="InterPro"/>
</dbReference>
<dbReference type="EMBL" id="SNWM01000004">
    <property type="protein sequence ID" value="TDO20888.1"/>
    <property type="molecule type" value="Genomic_DNA"/>
</dbReference>
<evidence type="ECO:0000313" key="2">
    <source>
        <dbReference type="EMBL" id="TDO20888.1"/>
    </source>
</evidence>
<dbReference type="SMART" id="SM00245">
    <property type="entry name" value="TSPc"/>
    <property type="match status" value="1"/>
</dbReference>
<comment type="caution">
    <text evidence="2">The sequence shown here is derived from an EMBL/GenBank/DDBJ whole genome shotgun (WGS) entry which is preliminary data.</text>
</comment>
<dbReference type="Pfam" id="PF03572">
    <property type="entry name" value="Peptidase_S41"/>
    <property type="match status" value="1"/>
</dbReference>
<evidence type="ECO:0000259" key="1">
    <source>
        <dbReference type="SMART" id="SM00245"/>
    </source>
</evidence>
<organism evidence="2 3">
    <name type="scientific">Pedobacter duraquae</name>
    <dbReference type="NCBI Taxonomy" id="425511"/>
    <lineage>
        <taxon>Bacteria</taxon>
        <taxon>Pseudomonadati</taxon>
        <taxon>Bacteroidota</taxon>
        <taxon>Sphingobacteriia</taxon>
        <taxon>Sphingobacteriales</taxon>
        <taxon>Sphingobacteriaceae</taxon>
        <taxon>Pedobacter</taxon>
    </lineage>
</organism>
<reference evidence="2 3" key="1">
    <citation type="submission" date="2019-03" db="EMBL/GenBank/DDBJ databases">
        <title>Genomic Encyclopedia of Archaeal and Bacterial Type Strains, Phase II (KMG-II): from individual species to whole genera.</title>
        <authorList>
            <person name="Goeker M."/>
        </authorList>
    </citation>
    <scope>NUCLEOTIDE SEQUENCE [LARGE SCALE GENOMIC DNA]</scope>
    <source>
        <strain evidence="2 3">DSM 19034</strain>
    </source>
</reference>
<dbReference type="Gene3D" id="3.90.226.10">
    <property type="entry name" value="2-enoyl-CoA Hydratase, Chain A, domain 1"/>
    <property type="match status" value="1"/>
</dbReference>
<feature type="domain" description="Tail specific protease" evidence="1">
    <location>
        <begin position="343"/>
        <end position="591"/>
    </location>
</feature>
<name>A0A4R6IGM6_9SPHI</name>
<sequence>MKTYFILIILGFCSVLSFGQKLALKKTSPFTAVRWDNEEPMVEFDNEWYCLEKIDVFKKEELLAFCKKQYGSKWQKRFSEDLVEVLQGLGYQPCLKVNLQLIKNDVSKTYIGTFTAENRNNSVLYNKSIVETKTSLRPPENISKADAVNDLLQFKDILKSISSYSQLSNYNYELAIKNLVDSISRQETKVNIDNLTHLIAEILSEIGDRHSSVKNEAFNQKKHKTYNLTLPFGVASLNGRLVGLTKDEKSRNYKHYFGSYPYIKSIDGIALETLIGAYNYRDKQAPNQAKLTRGAHAIERYGALLFENNLSCPDTIQVVFSSGSIEKTQTIGLSRADFGYVSKLSQDNALERQLVFAGDFSGLSKIINHRIGYLKIPEMYSYDDVKGLENFIKNTLTKFSDTKALIIDIRNNPGGSREILQTFAGYVVQSKVSPWIANVTYLRRDNSMIQDENSMTDRYLYPYNSEQLSNKDRKAIDLFNNSFKLQHTIDTSKFQGPFYMVLNNSKEIYRHPVYILVNEESFSAASVFASAFKGLPNVKIVGETTDGSSGNARTLYLKNSNIKVSISTMLSFQRNGRTLDGNGTEPDIVIHADKKQVLNGIDSQLNTLIKIIN</sequence>
<protein>
    <submittedName>
        <fullName evidence="2">Peptidase S41-like protein</fullName>
    </submittedName>
</protein>
<keyword evidence="3" id="KW-1185">Reference proteome</keyword>
<dbReference type="OrthoDB" id="5480566at2"/>